<sequence length="355" mass="39330">MEGIIVKIKYFLFTLILITLCGCSILGGTSTEYKVVYNGEGNKQKDIEPKKTRNDEPYTIGFVPKIEGIPYFNAVREGALEAGKDLGVKIIYKGPSTASWEEQAQIIEGLIESNVDVIAVAANDPIKLGYALQKAKNRGIKVITWDSDTNPEFRSFFVNMVNPEILGRHLMDVLASEMNENGQYVILTGSSTAANLNDWIKWIDQQNIEYYPNMERVDVIPTNEDPHTAYLATQKVLEKYPDLKGIIGISTVNPPVAAQVVKDKGKTGDIKVIGVSSPLLMKPFLKEGVAQMITLWSPQKLGYLTVSLGNNLLNGESPYSGQQIQNIGIIGYEDDMVIMGQPINISKENVDQYDF</sequence>
<dbReference type="Pfam" id="PF13407">
    <property type="entry name" value="Peripla_BP_4"/>
    <property type="match status" value="1"/>
</dbReference>
<keyword evidence="4" id="KW-1185">Reference proteome</keyword>
<dbReference type="PANTHER" id="PTHR30036:SF8">
    <property type="entry name" value="ABC-TYPE SUGAR TRANSPORT SYSTEM PERIPLASMIC COMPONENT-LIKE PROTEIN"/>
    <property type="match status" value="1"/>
</dbReference>
<comment type="subcellular location">
    <subcellularLocation>
        <location evidence="1">Cell envelope</location>
    </subcellularLocation>
</comment>
<comment type="caution">
    <text evidence="3">The sequence shown here is derived from an EMBL/GenBank/DDBJ whole genome shotgun (WGS) entry which is preliminary data.</text>
</comment>
<dbReference type="EMBL" id="SSNT01000011">
    <property type="protein sequence ID" value="THF78519.1"/>
    <property type="molecule type" value="Genomic_DNA"/>
</dbReference>
<dbReference type="SUPFAM" id="SSF53822">
    <property type="entry name" value="Periplasmic binding protein-like I"/>
    <property type="match status" value="1"/>
</dbReference>
<evidence type="ECO:0000259" key="2">
    <source>
        <dbReference type="Pfam" id="PF13407"/>
    </source>
</evidence>
<dbReference type="InterPro" id="IPR025997">
    <property type="entry name" value="SBP_2_dom"/>
</dbReference>
<dbReference type="InterPro" id="IPR028082">
    <property type="entry name" value="Peripla_BP_I"/>
</dbReference>
<dbReference type="OrthoDB" id="9795981at2"/>
<organism evidence="3 4">
    <name type="scientific">Metabacillus sediminilitoris</name>
    <dbReference type="NCBI Taxonomy" id="2567941"/>
    <lineage>
        <taxon>Bacteria</taxon>
        <taxon>Bacillati</taxon>
        <taxon>Bacillota</taxon>
        <taxon>Bacilli</taxon>
        <taxon>Bacillales</taxon>
        <taxon>Bacillaceae</taxon>
        <taxon>Metabacillus</taxon>
    </lineage>
</organism>
<evidence type="ECO:0000313" key="3">
    <source>
        <dbReference type="EMBL" id="THF78519.1"/>
    </source>
</evidence>
<dbReference type="PANTHER" id="PTHR30036">
    <property type="entry name" value="D-XYLOSE-BINDING PERIPLASMIC PROTEIN"/>
    <property type="match status" value="1"/>
</dbReference>
<dbReference type="GO" id="GO:0030288">
    <property type="term" value="C:outer membrane-bounded periplasmic space"/>
    <property type="evidence" value="ECO:0007669"/>
    <property type="project" value="TreeGrafter"/>
</dbReference>
<name>A0A4V3WF13_9BACI</name>
<dbReference type="PROSITE" id="PS51257">
    <property type="entry name" value="PROKAR_LIPOPROTEIN"/>
    <property type="match status" value="1"/>
</dbReference>
<dbReference type="GO" id="GO:0030246">
    <property type="term" value="F:carbohydrate binding"/>
    <property type="evidence" value="ECO:0007669"/>
    <property type="project" value="TreeGrafter"/>
</dbReference>
<dbReference type="AlphaFoldDB" id="A0A4V3WF13"/>
<dbReference type="Gene3D" id="3.40.50.2300">
    <property type="match status" value="2"/>
</dbReference>
<evidence type="ECO:0000313" key="4">
    <source>
        <dbReference type="Proteomes" id="UP000310334"/>
    </source>
</evidence>
<protein>
    <submittedName>
        <fullName evidence="3">Autoinducer 2 ABC transporter substrate-binding protein</fullName>
    </submittedName>
</protein>
<accession>A0A4V3WF13</accession>
<reference evidence="3 4" key="1">
    <citation type="submission" date="2019-04" db="EMBL/GenBank/DDBJ databases">
        <title>Bacillus sediminilitoris sp. nov., isolated from a tidal flat sediment on the East China Sea.</title>
        <authorList>
            <person name="Wei Y."/>
            <person name="Mao H."/>
            <person name="Fang J."/>
        </authorList>
    </citation>
    <scope>NUCLEOTIDE SEQUENCE [LARGE SCALE GENOMIC DNA]</scope>
    <source>
        <strain evidence="3 4">DSL-17</strain>
    </source>
</reference>
<dbReference type="Proteomes" id="UP000310334">
    <property type="component" value="Unassembled WGS sequence"/>
</dbReference>
<proteinExistence type="predicted"/>
<feature type="domain" description="Periplasmic binding protein" evidence="2">
    <location>
        <begin position="60"/>
        <end position="316"/>
    </location>
</feature>
<gene>
    <name evidence="3" type="ORF">E6W99_15195</name>
</gene>
<dbReference type="CDD" id="cd06302">
    <property type="entry name" value="PBP1_LsrB_Quorum_Sensing-like"/>
    <property type="match status" value="1"/>
</dbReference>
<evidence type="ECO:0000256" key="1">
    <source>
        <dbReference type="ARBA" id="ARBA00004196"/>
    </source>
</evidence>
<dbReference type="InterPro" id="IPR050555">
    <property type="entry name" value="Bact_Solute-Bind_Prot2"/>
</dbReference>